<dbReference type="KEGG" id="dzi:111294734"/>
<organism evidence="2 3">
    <name type="scientific">Durio zibethinus</name>
    <name type="common">Durian</name>
    <dbReference type="NCBI Taxonomy" id="66656"/>
    <lineage>
        <taxon>Eukaryota</taxon>
        <taxon>Viridiplantae</taxon>
        <taxon>Streptophyta</taxon>
        <taxon>Embryophyta</taxon>
        <taxon>Tracheophyta</taxon>
        <taxon>Spermatophyta</taxon>
        <taxon>Magnoliopsida</taxon>
        <taxon>eudicotyledons</taxon>
        <taxon>Gunneridae</taxon>
        <taxon>Pentapetalae</taxon>
        <taxon>rosids</taxon>
        <taxon>malvids</taxon>
        <taxon>Malvales</taxon>
        <taxon>Malvaceae</taxon>
        <taxon>Helicteroideae</taxon>
        <taxon>Durio</taxon>
    </lineage>
</organism>
<keyword evidence="2" id="KW-1185">Reference proteome</keyword>
<evidence type="ECO:0000313" key="2">
    <source>
        <dbReference type="Proteomes" id="UP000515121"/>
    </source>
</evidence>
<dbReference type="GO" id="GO:0004523">
    <property type="term" value="F:RNA-DNA hybrid ribonuclease activity"/>
    <property type="evidence" value="ECO:0007669"/>
    <property type="project" value="InterPro"/>
</dbReference>
<dbReference type="InterPro" id="IPR036397">
    <property type="entry name" value="RNaseH_sf"/>
</dbReference>
<dbReference type="GO" id="GO:0003676">
    <property type="term" value="F:nucleic acid binding"/>
    <property type="evidence" value="ECO:0007669"/>
    <property type="project" value="InterPro"/>
</dbReference>
<dbReference type="Proteomes" id="UP000515121">
    <property type="component" value="Unplaced"/>
</dbReference>
<dbReference type="CDD" id="cd09279">
    <property type="entry name" value="RNase_HI_like"/>
    <property type="match status" value="1"/>
</dbReference>
<dbReference type="AlphaFoldDB" id="A0A6P5YUG3"/>
<reference evidence="3" key="1">
    <citation type="submission" date="2025-08" db="UniProtKB">
        <authorList>
            <consortium name="RefSeq"/>
        </authorList>
    </citation>
    <scope>IDENTIFICATION</scope>
    <source>
        <tissue evidence="3">Fruit stalk</tissue>
    </source>
</reference>
<dbReference type="RefSeq" id="XP_022743860.1">
    <property type="nucleotide sequence ID" value="XM_022888125.1"/>
</dbReference>
<dbReference type="PANTHER" id="PTHR48475">
    <property type="entry name" value="RIBONUCLEASE H"/>
    <property type="match status" value="1"/>
</dbReference>
<proteinExistence type="predicted"/>
<gene>
    <name evidence="3" type="primary">LOC111294734</name>
</gene>
<dbReference type="Pfam" id="PF13456">
    <property type="entry name" value="RVT_3"/>
    <property type="match status" value="1"/>
</dbReference>
<evidence type="ECO:0000313" key="3">
    <source>
        <dbReference type="RefSeq" id="XP_022743860.1"/>
    </source>
</evidence>
<dbReference type="InterPro" id="IPR012337">
    <property type="entry name" value="RNaseH-like_sf"/>
</dbReference>
<name>A0A6P5YUG3_DURZI</name>
<sequence>MLSEYDIIYVSQKVIKRSIIVEFFVDRAVDDYEPMKLDFLDEELMAILELEEDKDDEETWQMYFDGVANAIGHGIGAILISPTEHYYPVTARLNFNYTNNVAEYKACFMGLYAALNKKNEILKMFGDSTLVIYQLKGEWEIRDSKLIPYHKYILKLCKRFKIIRFEHLPWEENQIVDALAILATMVQIGDITEIQPIKLDIKNMPVHYANLEEEEDDRPWCTVVYVEHMQMDT</sequence>
<dbReference type="SUPFAM" id="SSF53098">
    <property type="entry name" value="Ribonuclease H-like"/>
    <property type="match status" value="1"/>
</dbReference>
<dbReference type="GeneID" id="111294734"/>
<dbReference type="OrthoDB" id="1934793at2759"/>
<dbReference type="InterPro" id="IPR002156">
    <property type="entry name" value="RNaseH_domain"/>
</dbReference>
<protein>
    <submittedName>
        <fullName evidence="3">Uncharacterized protein LOC111294734</fullName>
    </submittedName>
</protein>
<accession>A0A6P5YUG3</accession>
<dbReference type="PANTHER" id="PTHR48475:SF1">
    <property type="entry name" value="RNASE H TYPE-1 DOMAIN-CONTAINING PROTEIN"/>
    <property type="match status" value="1"/>
</dbReference>
<evidence type="ECO:0000259" key="1">
    <source>
        <dbReference type="Pfam" id="PF13456"/>
    </source>
</evidence>
<feature type="domain" description="RNase H type-1" evidence="1">
    <location>
        <begin position="72"/>
        <end position="180"/>
    </location>
</feature>
<dbReference type="Gene3D" id="3.30.420.10">
    <property type="entry name" value="Ribonuclease H-like superfamily/Ribonuclease H"/>
    <property type="match status" value="1"/>
</dbReference>